<keyword evidence="5" id="KW-0378">Hydrolase</keyword>
<dbReference type="InterPro" id="IPR041373">
    <property type="entry name" value="RT_RNaseH"/>
</dbReference>
<keyword evidence="6" id="KW-0695">RNA-directed DNA polymerase</keyword>
<dbReference type="InterPro" id="IPR016197">
    <property type="entry name" value="Chromo-like_dom_sf"/>
</dbReference>
<protein>
    <recommendedName>
        <fullName evidence="7">Chromo domain-containing protein</fullName>
    </recommendedName>
</protein>
<reference evidence="9" key="1">
    <citation type="submission" date="2016-04" db="EMBL/GenBank/DDBJ databases">
        <authorList>
            <person name="Guldener U."/>
            <person name="Guldener U."/>
        </authorList>
    </citation>
    <scope>NUCLEOTIDE SEQUENCE [LARGE SCALE GENOMIC DNA]</scope>
    <source>
        <strain evidence="9">UB2112</strain>
    </source>
</reference>
<evidence type="ECO:0000256" key="3">
    <source>
        <dbReference type="ARBA" id="ARBA00022722"/>
    </source>
</evidence>
<dbReference type="Proteomes" id="UP000179920">
    <property type="component" value="Chromosome X"/>
</dbReference>
<dbReference type="Gene3D" id="2.40.50.40">
    <property type="match status" value="1"/>
</dbReference>
<dbReference type="SUPFAM" id="SSF54160">
    <property type="entry name" value="Chromo domain-like"/>
    <property type="match status" value="1"/>
</dbReference>
<evidence type="ECO:0000313" key="9">
    <source>
        <dbReference type="Proteomes" id="UP000179920"/>
    </source>
</evidence>
<dbReference type="SMART" id="SM00298">
    <property type="entry name" value="CHROMO"/>
    <property type="match status" value="1"/>
</dbReference>
<dbReference type="GO" id="GO:0016787">
    <property type="term" value="F:hydrolase activity"/>
    <property type="evidence" value="ECO:0007669"/>
    <property type="project" value="UniProtKB-KW"/>
</dbReference>
<evidence type="ECO:0000256" key="1">
    <source>
        <dbReference type="ARBA" id="ARBA00022679"/>
    </source>
</evidence>
<name>A0A1K0G6V8_9BASI</name>
<gene>
    <name evidence="8" type="ORF">UBRO_21072</name>
</gene>
<evidence type="ECO:0000256" key="4">
    <source>
        <dbReference type="ARBA" id="ARBA00022759"/>
    </source>
</evidence>
<dbReference type="GO" id="GO:0004519">
    <property type="term" value="F:endonuclease activity"/>
    <property type="evidence" value="ECO:0007669"/>
    <property type="project" value="UniProtKB-KW"/>
</dbReference>
<keyword evidence="4" id="KW-0255">Endonuclease</keyword>
<dbReference type="InterPro" id="IPR000953">
    <property type="entry name" value="Chromo/chromo_shadow_dom"/>
</dbReference>
<keyword evidence="1" id="KW-0808">Transferase</keyword>
<evidence type="ECO:0000256" key="6">
    <source>
        <dbReference type="ARBA" id="ARBA00022918"/>
    </source>
</evidence>
<dbReference type="EMBL" id="LT558126">
    <property type="protein sequence ID" value="SAM83349.1"/>
    <property type="molecule type" value="Genomic_DNA"/>
</dbReference>
<dbReference type="Pfam" id="PF17917">
    <property type="entry name" value="RT_RNaseH"/>
    <property type="match status" value="1"/>
</dbReference>
<dbReference type="PROSITE" id="PS50013">
    <property type="entry name" value="CHROMO_2"/>
    <property type="match status" value="1"/>
</dbReference>
<evidence type="ECO:0000256" key="2">
    <source>
        <dbReference type="ARBA" id="ARBA00022695"/>
    </source>
</evidence>
<sequence length="343" mass="37907">MTAQCQKTNSQLKSIINNIEAGKTRAGYELQDSLLMYVGPQRIVRHLCVPISDLPAVFHNIHNNASHFSFTKTSLGWKPRVIVTDSDKRFVGATGQQFASSIESTKDWVNILPAAELTINSTPSLTTGQAPFDLVYIARPNPPVLPSVSDANMEDRLAMAKARLDSAWQTALKHSDENKTQYDVRHKPLHILNVGDSQGIACFEVEAIVGQQCFRGYVQYHIKWQGDPHTTWEFEEDLLEDGCAAAIQEWHHKQGLAPTTSAHALDTSLSKHPIAFIFTTTSPADSKLLGLELEISCLAWAVHCLQHFLEGAIKITVVTDHAPLGAVLQAHSPSMHQFTPCIE</sequence>
<dbReference type="GO" id="GO:0003964">
    <property type="term" value="F:RNA-directed DNA polymerase activity"/>
    <property type="evidence" value="ECO:0007669"/>
    <property type="project" value="UniProtKB-KW"/>
</dbReference>
<proteinExistence type="predicted"/>
<keyword evidence="2" id="KW-0548">Nucleotidyltransferase</keyword>
<dbReference type="Pfam" id="PF00385">
    <property type="entry name" value="Chromo"/>
    <property type="match status" value="1"/>
</dbReference>
<accession>A0A1K0G6V8</accession>
<dbReference type="InterPro" id="IPR023780">
    <property type="entry name" value="Chromo_domain"/>
</dbReference>
<dbReference type="CDD" id="cd00024">
    <property type="entry name" value="CD_CSD"/>
    <property type="match status" value="1"/>
</dbReference>
<dbReference type="GO" id="GO:0006338">
    <property type="term" value="P:chromatin remodeling"/>
    <property type="evidence" value="ECO:0007669"/>
    <property type="project" value="UniProtKB-ARBA"/>
</dbReference>
<feature type="domain" description="Chromo" evidence="7">
    <location>
        <begin position="203"/>
        <end position="262"/>
    </location>
</feature>
<keyword evidence="3" id="KW-0540">Nuclease</keyword>
<evidence type="ECO:0000313" key="8">
    <source>
        <dbReference type="EMBL" id="SAM83349.1"/>
    </source>
</evidence>
<evidence type="ECO:0000259" key="7">
    <source>
        <dbReference type="PROSITE" id="PS50013"/>
    </source>
</evidence>
<evidence type="ECO:0000256" key="5">
    <source>
        <dbReference type="ARBA" id="ARBA00022801"/>
    </source>
</evidence>
<organism evidence="8 9">
    <name type="scientific">Ustilago bromivora</name>
    <dbReference type="NCBI Taxonomy" id="307758"/>
    <lineage>
        <taxon>Eukaryota</taxon>
        <taxon>Fungi</taxon>
        <taxon>Dikarya</taxon>
        <taxon>Basidiomycota</taxon>
        <taxon>Ustilaginomycotina</taxon>
        <taxon>Ustilaginomycetes</taxon>
        <taxon>Ustilaginales</taxon>
        <taxon>Ustilaginaceae</taxon>
        <taxon>Ustilago</taxon>
    </lineage>
</organism>
<dbReference type="AlphaFoldDB" id="A0A1K0G6V8"/>